<protein>
    <submittedName>
        <fullName evidence="2">Uncharacterized protein</fullName>
    </submittedName>
</protein>
<feature type="region of interest" description="Disordered" evidence="1">
    <location>
        <begin position="15"/>
        <end position="55"/>
    </location>
</feature>
<name>A0AA35Q6U5_9HYPO</name>
<sequence>MAGLWRIDATTLKSALGPGLGPGSGGRAGQNVPKGPQHYNPNRRSGCPLSPIGSPSAAQRFWTQGSVQQEPRATGGIMYAKATQPTRHSCTVRQHAHHIWGPAWSRRRQRARLLIRDRPIVLALGHPTVDSLSGGLQTGCVSDVGSPRCLARGSTWALWLTTRETIMIADRRLCMLT</sequence>
<accession>A0AA35Q6U5</accession>
<feature type="compositionally biased region" description="Gly residues" evidence="1">
    <location>
        <begin position="18"/>
        <end position="28"/>
    </location>
</feature>
<organism evidence="2 3">
    <name type="scientific">Clonostachys chloroleuca</name>
    <dbReference type="NCBI Taxonomy" id="1926264"/>
    <lineage>
        <taxon>Eukaryota</taxon>
        <taxon>Fungi</taxon>
        <taxon>Dikarya</taxon>
        <taxon>Ascomycota</taxon>
        <taxon>Pezizomycotina</taxon>
        <taxon>Sordariomycetes</taxon>
        <taxon>Hypocreomycetidae</taxon>
        <taxon>Hypocreales</taxon>
        <taxon>Bionectriaceae</taxon>
        <taxon>Clonostachys</taxon>
    </lineage>
</organism>
<gene>
    <name evidence="2" type="ORF">CCHLO57077_00000892</name>
</gene>
<dbReference type="Proteomes" id="UP001160390">
    <property type="component" value="Unassembled WGS sequence"/>
</dbReference>
<dbReference type="AlphaFoldDB" id="A0AA35Q6U5"/>
<evidence type="ECO:0000313" key="3">
    <source>
        <dbReference type="Proteomes" id="UP001160390"/>
    </source>
</evidence>
<comment type="caution">
    <text evidence="2">The sequence shown here is derived from an EMBL/GenBank/DDBJ whole genome shotgun (WGS) entry which is preliminary data.</text>
</comment>
<keyword evidence="3" id="KW-1185">Reference proteome</keyword>
<dbReference type="EMBL" id="CABFNP030001245">
    <property type="protein sequence ID" value="CAI6093812.1"/>
    <property type="molecule type" value="Genomic_DNA"/>
</dbReference>
<proteinExistence type="predicted"/>
<evidence type="ECO:0000256" key="1">
    <source>
        <dbReference type="SAM" id="MobiDB-lite"/>
    </source>
</evidence>
<evidence type="ECO:0000313" key="2">
    <source>
        <dbReference type="EMBL" id="CAI6093812.1"/>
    </source>
</evidence>
<reference evidence="2" key="1">
    <citation type="submission" date="2023-01" db="EMBL/GenBank/DDBJ databases">
        <authorList>
            <person name="Piombo E."/>
        </authorList>
    </citation>
    <scope>NUCLEOTIDE SEQUENCE</scope>
</reference>